<proteinExistence type="inferred from homology"/>
<dbReference type="Pfam" id="PF00440">
    <property type="entry name" value="TetR_N"/>
    <property type="match status" value="1"/>
</dbReference>
<dbReference type="AlphaFoldDB" id="A0A8J7SCA5"/>
<accession>A0A8J7SCA5</accession>
<dbReference type="GO" id="GO:0045892">
    <property type="term" value="P:negative regulation of DNA-templated transcription"/>
    <property type="evidence" value="ECO:0007669"/>
    <property type="project" value="UniProtKB-UniRule"/>
</dbReference>
<gene>
    <name evidence="7 10" type="primary">betI</name>
    <name evidence="10" type="ORF">H0I76_05215</name>
</gene>
<evidence type="ECO:0000256" key="5">
    <source>
        <dbReference type="ARBA" id="ARBA00023163"/>
    </source>
</evidence>
<dbReference type="PANTHER" id="PTHR30055:SF234">
    <property type="entry name" value="HTH-TYPE TRANSCRIPTIONAL REGULATOR BETI"/>
    <property type="match status" value="1"/>
</dbReference>
<dbReference type="Gene3D" id="1.10.357.10">
    <property type="entry name" value="Tetracycline Repressor, domain 2"/>
    <property type="match status" value="1"/>
</dbReference>
<comment type="pathway">
    <text evidence="1 7">Amine and polyamine biosynthesis; betaine biosynthesis via choline pathway [regulation].</text>
</comment>
<dbReference type="InterPro" id="IPR050109">
    <property type="entry name" value="HTH-type_TetR-like_transc_reg"/>
</dbReference>
<evidence type="ECO:0000256" key="8">
    <source>
        <dbReference type="PROSITE-ProRule" id="PRU00335"/>
    </source>
</evidence>
<keyword evidence="2 7" id="KW-0678">Repressor</keyword>
<dbReference type="InterPro" id="IPR036271">
    <property type="entry name" value="Tet_transcr_reg_TetR-rel_C_sf"/>
</dbReference>
<dbReference type="SUPFAM" id="SSF46689">
    <property type="entry name" value="Homeodomain-like"/>
    <property type="match status" value="1"/>
</dbReference>
<sequence>MPKLGMEPIRRRALIEAAVEAIGDRGGLDVTMGQIARRAGVSPALAHHYFGAKEQLFLATMRHLLGQFGRAVSMALAPEHDPRRRLSLIVAESFAPAQFAPATVSAWLAFYVHAQNEQGARRLLRVYARRLHSNLVHDLRHLAGAEAARIAEGVAALIDGLYIRRALAVDATAPAHAPETAIALVEDYLDTQLARSRT</sequence>
<dbReference type="Pfam" id="PF13977">
    <property type="entry name" value="TetR_C_6"/>
    <property type="match status" value="1"/>
</dbReference>
<feature type="domain" description="HTH tetR-type" evidence="9">
    <location>
        <begin position="8"/>
        <end position="68"/>
    </location>
</feature>
<keyword evidence="11" id="KW-1185">Reference proteome</keyword>
<organism evidence="10 11">
    <name type="scientific">Thermohalobaculum xanthum</name>
    <dbReference type="NCBI Taxonomy" id="2753746"/>
    <lineage>
        <taxon>Bacteria</taxon>
        <taxon>Pseudomonadati</taxon>
        <taxon>Pseudomonadota</taxon>
        <taxon>Alphaproteobacteria</taxon>
        <taxon>Rhodobacterales</taxon>
        <taxon>Paracoccaceae</taxon>
        <taxon>Thermohalobaculum</taxon>
    </lineage>
</organism>
<dbReference type="InterPro" id="IPR009057">
    <property type="entry name" value="Homeodomain-like_sf"/>
</dbReference>
<dbReference type="RefSeq" id="WP_200607965.1">
    <property type="nucleotide sequence ID" value="NZ_JAEHHL010000002.1"/>
</dbReference>
<dbReference type="InterPro" id="IPR017757">
    <property type="entry name" value="Tscrpt_rep_BetI"/>
</dbReference>
<evidence type="ECO:0000259" key="9">
    <source>
        <dbReference type="PROSITE" id="PS50977"/>
    </source>
</evidence>
<reference evidence="10" key="1">
    <citation type="submission" date="2020-12" db="EMBL/GenBank/DDBJ databases">
        <title>Bacterial taxonomy.</title>
        <authorList>
            <person name="Pan X."/>
        </authorList>
    </citation>
    <scope>NUCLEOTIDE SEQUENCE</scope>
    <source>
        <strain evidence="10">M0105</strain>
    </source>
</reference>
<keyword evidence="3 7" id="KW-0805">Transcription regulation</keyword>
<dbReference type="Proteomes" id="UP000655420">
    <property type="component" value="Unassembled WGS sequence"/>
</dbReference>
<dbReference type="NCBIfam" id="NF001978">
    <property type="entry name" value="PRK00767.1"/>
    <property type="match status" value="1"/>
</dbReference>
<dbReference type="InterPro" id="IPR023772">
    <property type="entry name" value="DNA-bd_HTH_TetR-type_CS"/>
</dbReference>
<dbReference type="UniPathway" id="UPA00529"/>
<evidence type="ECO:0000256" key="2">
    <source>
        <dbReference type="ARBA" id="ARBA00022491"/>
    </source>
</evidence>
<dbReference type="GO" id="GO:0003700">
    <property type="term" value="F:DNA-binding transcription factor activity"/>
    <property type="evidence" value="ECO:0007669"/>
    <property type="project" value="UniProtKB-UniRule"/>
</dbReference>
<dbReference type="PRINTS" id="PR00455">
    <property type="entry name" value="HTHTETR"/>
</dbReference>
<dbReference type="PANTHER" id="PTHR30055">
    <property type="entry name" value="HTH-TYPE TRANSCRIPTIONAL REGULATOR RUTR"/>
    <property type="match status" value="1"/>
</dbReference>
<evidence type="ECO:0000256" key="4">
    <source>
        <dbReference type="ARBA" id="ARBA00023125"/>
    </source>
</evidence>
<evidence type="ECO:0000256" key="6">
    <source>
        <dbReference type="ARBA" id="ARBA00024936"/>
    </source>
</evidence>
<keyword evidence="4 7" id="KW-0238">DNA-binding</keyword>
<dbReference type="PROSITE" id="PS50977">
    <property type="entry name" value="HTH_TETR_2"/>
    <property type="match status" value="1"/>
</dbReference>
<evidence type="ECO:0000256" key="3">
    <source>
        <dbReference type="ARBA" id="ARBA00023015"/>
    </source>
</evidence>
<evidence type="ECO:0000256" key="1">
    <source>
        <dbReference type="ARBA" id="ARBA00004719"/>
    </source>
</evidence>
<dbReference type="PROSITE" id="PS01081">
    <property type="entry name" value="HTH_TETR_1"/>
    <property type="match status" value="1"/>
</dbReference>
<evidence type="ECO:0000313" key="10">
    <source>
        <dbReference type="EMBL" id="MBK0398578.1"/>
    </source>
</evidence>
<comment type="function">
    <text evidence="6">Repressor involved in the biosynthesis of the osmoprotectant glycine betaine. It represses transcription of the choline transporter BetT and the genes of BetAB involved in the synthesis of glycine betaine.</text>
</comment>
<dbReference type="NCBIfam" id="TIGR03384">
    <property type="entry name" value="betaine_BetI"/>
    <property type="match status" value="1"/>
</dbReference>
<feature type="DNA-binding region" description="H-T-H motif" evidence="7 8">
    <location>
        <begin position="31"/>
        <end position="50"/>
    </location>
</feature>
<evidence type="ECO:0000256" key="7">
    <source>
        <dbReference type="HAMAP-Rule" id="MF_00768"/>
    </source>
</evidence>
<dbReference type="EMBL" id="JAEHHL010000002">
    <property type="protein sequence ID" value="MBK0398578.1"/>
    <property type="molecule type" value="Genomic_DNA"/>
</dbReference>
<keyword evidence="5 7" id="KW-0804">Transcription</keyword>
<dbReference type="GO" id="GO:0000976">
    <property type="term" value="F:transcription cis-regulatory region binding"/>
    <property type="evidence" value="ECO:0007669"/>
    <property type="project" value="TreeGrafter"/>
</dbReference>
<evidence type="ECO:0000313" key="11">
    <source>
        <dbReference type="Proteomes" id="UP000655420"/>
    </source>
</evidence>
<dbReference type="GO" id="GO:0019285">
    <property type="term" value="P:glycine betaine biosynthetic process from choline"/>
    <property type="evidence" value="ECO:0007669"/>
    <property type="project" value="UniProtKB-UniRule"/>
</dbReference>
<comment type="function">
    <text evidence="7">Repressor involved in choline regulation of the bet genes.</text>
</comment>
<dbReference type="SUPFAM" id="SSF48498">
    <property type="entry name" value="Tetracyclin repressor-like, C-terminal domain"/>
    <property type="match status" value="1"/>
</dbReference>
<comment type="caution">
    <text evidence="10">The sequence shown here is derived from an EMBL/GenBank/DDBJ whole genome shotgun (WGS) entry which is preliminary data.</text>
</comment>
<dbReference type="InterPro" id="IPR001647">
    <property type="entry name" value="HTH_TetR"/>
</dbReference>
<dbReference type="InterPro" id="IPR039538">
    <property type="entry name" value="BetI_C"/>
</dbReference>
<name>A0A8J7SCA5_9RHOB</name>
<dbReference type="HAMAP" id="MF_00768">
    <property type="entry name" value="HTH_type_BetI"/>
    <property type="match status" value="1"/>
</dbReference>
<protein>
    <recommendedName>
        <fullName evidence="7">HTH-type transcriptional regulator BetI</fullName>
    </recommendedName>
</protein>